<reference evidence="1" key="1">
    <citation type="submission" date="2018-05" db="EMBL/GenBank/DDBJ databases">
        <authorList>
            <person name="Lanie J.A."/>
            <person name="Ng W.-L."/>
            <person name="Kazmierczak K.M."/>
            <person name="Andrzejewski T.M."/>
            <person name="Davidsen T.M."/>
            <person name="Wayne K.J."/>
            <person name="Tettelin H."/>
            <person name="Glass J.I."/>
            <person name="Rusch D."/>
            <person name="Podicherti R."/>
            <person name="Tsui H.-C.T."/>
            <person name="Winkler M.E."/>
        </authorList>
    </citation>
    <scope>NUCLEOTIDE SEQUENCE</scope>
</reference>
<feature type="non-terminal residue" evidence="1">
    <location>
        <position position="40"/>
    </location>
</feature>
<dbReference type="AlphaFoldDB" id="A0A382FEE5"/>
<dbReference type="EMBL" id="UINC01049057">
    <property type="protein sequence ID" value="SVB60351.1"/>
    <property type="molecule type" value="Genomic_DNA"/>
</dbReference>
<gene>
    <name evidence="1" type="ORF">METZ01_LOCUS213205</name>
</gene>
<evidence type="ECO:0000313" key="1">
    <source>
        <dbReference type="EMBL" id="SVB60351.1"/>
    </source>
</evidence>
<proteinExistence type="predicted"/>
<accession>A0A382FEE5</accession>
<protein>
    <submittedName>
        <fullName evidence="1">Uncharacterized protein</fullName>
    </submittedName>
</protein>
<name>A0A382FEE5_9ZZZZ</name>
<dbReference type="PROSITE" id="PS51257">
    <property type="entry name" value="PROKAR_LIPOPROTEIN"/>
    <property type="match status" value="1"/>
</dbReference>
<sequence length="40" mass="4688">MGQFKYYTILLLFLFYSCDIKRDSIGADNELMVLASDKHK</sequence>
<organism evidence="1">
    <name type="scientific">marine metagenome</name>
    <dbReference type="NCBI Taxonomy" id="408172"/>
    <lineage>
        <taxon>unclassified sequences</taxon>
        <taxon>metagenomes</taxon>
        <taxon>ecological metagenomes</taxon>
    </lineage>
</organism>